<name>A0A286RES2_9BACT</name>
<dbReference type="RefSeq" id="WP_095414773.1">
    <property type="nucleotide sequence ID" value="NZ_CP018477.1"/>
</dbReference>
<accession>A0A286RES2</accession>
<dbReference type="EMBL" id="CP018477">
    <property type="protein sequence ID" value="ASV74460.1"/>
    <property type="molecule type" value="Genomic_DNA"/>
</dbReference>
<dbReference type="OrthoDB" id="101302at2"/>
<organism evidence="1 2">
    <name type="scientific">Thermogutta terrifontis</name>
    <dbReference type="NCBI Taxonomy" id="1331910"/>
    <lineage>
        <taxon>Bacteria</taxon>
        <taxon>Pseudomonadati</taxon>
        <taxon>Planctomycetota</taxon>
        <taxon>Planctomycetia</taxon>
        <taxon>Pirellulales</taxon>
        <taxon>Thermoguttaceae</taxon>
        <taxon>Thermogutta</taxon>
    </lineage>
</organism>
<keyword evidence="2" id="KW-1185">Reference proteome</keyword>
<dbReference type="AlphaFoldDB" id="A0A286RES2"/>
<sequence length="73" mass="8188">MITVLSMVLQEDEDRLPASPQDWNVRSRLHTPSRPAITGEFRDEQLVYLDVNPADRGNDVVFCVPRGSVSGAY</sequence>
<protein>
    <submittedName>
        <fullName evidence="1">Uncharacterized protein</fullName>
    </submittedName>
</protein>
<evidence type="ECO:0000313" key="2">
    <source>
        <dbReference type="Proteomes" id="UP000215086"/>
    </source>
</evidence>
<proteinExistence type="predicted"/>
<dbReference type="KEGG" id="ttf:THTE_1858"/>
<dbReference type="Proteomes" id="UP000215086">
    <property type="component" value="Chromosome"/>
</dbReference>
<gene>
    <name evidence="1" type="ORF">THTE_1858</name>
</gene>
<reference evidence="1 2" key="1">
    <citation type="journal article" name="Front. Microbiol.">
        <title>Sugar Metabolism of the First Thermophilic Planctomycete Thermogutta terrifontis: Comparative Genomic and Transcriptomic Approaches.</title>
        <authorList>
            <person name="Elcheninov A.G."/>
            <person name="Menzel P."/>
            <person name="Gudbergsdottir S.R."/>
            <person name="Slesarev A.I."/>
            <person name="Kadnikov V.V."/>
            <person name="Krogh A."/>
            <person name="Bonch-Osmolovskaya E.A."/>
            <person name="Peng X."/>
            <person name="Kublanov I.V."/>
        </authorList>
    </citation>
    <scope>NUCLEOTIDE SEQUENCE [LARGE SCALE GENOMIC DNA]</scope>
    <source>
        <strain evidence="1 2">R1</strain>
    </source>
</reference>
<evidence type="ECO:0000313" key="1">
    <source>
        <dbReference type="EMBL" id="ASV74460.1"/>
    </source>
</evidence>